<accession>A0A4P9VU64</accession>
<comment type="pathway">
    <text evidence="3 11">Amino-acid biosynthesis; L-histidine biosynthesis; L-histidine from 5-phospho-alpha-D-ribose 1-diphosphate: step 3/9.</text>
</comment>
<evidence type="ECO:0000256" key="5">
    <source>
        <dbReference type="ARBA" id="ARBA00007731"/>
    </source>
</evidence>
<dbReference type="InterPro" id="IPR038019">
    <property type="entry name" value="PRib_AMP_CycHydrolase_sf"/>
</dbReference>
<keyword evidence="10 11" id="KW-0368">Histidine biosynthesis</keyword>
<reference evidence="13 14" key="1">
    <citation type="submission" date="2017-04" db="EMBL/GenBank/DDBJ databases">
        <title>Draft genome sequence of Zooshikella ganghwensis VG4 isolated from Red Sea sediments.</title>
        <authorList>
            <person name="Rehman Z."/>
            <person name="Alam I."/>
            <person name="Kamau A."/>
            <person name="Bajic V."/>
            <person name="Leiknes T."/>
        </authorList>
    </citation>
    <scope>NUCLEOTIDE SEQUENCE [LARGE SCALE GENOMIC DNA]</scope>
    <source>
        <strain evidence="13 14">VG4</strain>
    </source>
</reference>
<comment type="cofactor">
    <cofactor evidence="11">
        <name>Mg(2+)</name>
        <dbReference type="ChEBI" id="CHEBI:18420"/>
    </cofactor>
    <text evidence="11">Binds 1 Mg(2+) ion per subunit.</text>
</comment>
<dbReference type="FunFam" id="3.10.20.810:FF:000001">
    <property type="entry name" value="Histidine biosynthesis bifunctional protein HisIE"/>
    <property type="match status" value="1"/>
</dbReference>
<feature type="binding site" evidence="11">
    <location>
        <position position="86"/>
    </location>
    <ligand>
        <name>Mg(2+)</name>
        <dbReference type="ChEBI" id="CHEBI:18420"/>
    </ligand>
</feature>
<feature type="domain" description="Phosphoribosyl-AMP cyclohydrolase" evidence="12">
    <location>
        <begin position="37"/>
        <end position="111"/>
    </location>
</feature>
<feature type="binding site" evidence="11">
    <location>
        <position position="88"/>
    </location>
    <ligand>
        <name>Mg(2+)</name>
        <dbReference type="ChEBI" id="CHEBI:18420"/>
    </ligand>
</feature>
<feature type="binding site" evidence="11">
    <location>
        <position position="109"/>
    </location>
    <ligand>
        <name>Zn(2+)</name>
        <dbReference type="ChEBI" id="CHEBI:29105"/>
        <note>ligand shared between dimeric partners</note>
    </ligand>
</feature>
<dbReference type="InterPro" id="IPR002496">
    <property type="entry name" value="PRib_AMP_CycHydrolase_dom"/>
</dbReference>
<dbReference type="PANTHER" id="PTHR42945">
    <property type="entry name" value="HISTIDINE BIOSYNTHESIS BIFUNCTIONAL PROTEIN"/>
    <property type="match status" value="1"/>
</dbReference>
<keyword evidence="7 11" id="KW-0963">Cytoplasm</keyword>
<dbReference type="EMBL" id="NDXW01000001">
    <property type="protein sequence ID" value="RDH46257.1"/>
    <property type="molecule type" value="Genomic_DNA"/>
</dbReference>
<dbReference type="GO" id="GO:0005737">
    <property type="term" value="C:cytoplasm"/>
    <property type="evidence" value="ECO:0007669"/>
    <property type="project" value="UniProtKB-SubCell"/>
</dbReference>
<evidence type="ECO:0000256" key="6">
    <source>
        <dbReference type="ARBA" id="ARBA00008299"/>
    </source>
</evidence>
<keyword evidence="14" id="KW-1185">Reference proteome</keyword>
<evidence type="ECO:0000313" key="13">
    <source>
        <dbReference type="EMBL" id="RDH46257.1"/>
    </source>
</evidence>
<dbReference type="GO" id="GO:0008270">
    <property type="term" value="F:zinc ion binding"/>
    <property type="evidence" value="ECO:0007669"/>
    <property type="project" value="UniProtKB-UniRule"/>
</dbReference>
<comment type="subunit">
    <text evidence="11">Homodimer.</text>
</comment>
<dbReference type="Gene3D" id="3.10.20.810">
    <property type="entry name" value="Phosphoribosyl-AMP cyclohydrolase"/>
    <property type="match status" value="1"/>
</dbReference>
<sequence>MTNANRDHDDWLSTIKWDANGLIPAIAQDASTDQILMMAWMNKTALQQTVEVGEAVYWSRSRQKLWHKGEQSGHTQQVHSIFLDCDSDVIILKVTQQGGIACHTGRLSCFYRQLDTSQKAPQWQTVAPVIQDPEVIYSKK</sequence>
<evidence type="ECO:0000256" key="3">
    <source>
        <dbReference type="ARBA" id="ARBA00005169"/>
    </source>
</evidence>
<comment type="catalytic activity">
    <reaction evidence="1 11">
        <text>1-(5-phospho-beta-D-ribosyl)-5'-AMP + H2O = 1-(5-phospho-beta-D-ribosyl)-5-[(5-phospho-beta-D-ribosylamino)methylideneamino]imidazole-4-carboxamide</text>
        <dbReference type="Rhea" id="RHEA:20049"/>
        <dbReference type="ChEBI" id="CHEBI:15377"/>
        <dbReference type="ChEBI" id="CHEBI:58435"/>
        <dbReference type="ChEBI" id="CHEBI:59457"/>
        <dbReference type="EC" id="3.5.4.19"/>
    </reaction>
</comment>
<evidence type="ECO:0000256" key="10">
    <source>
        <dbReference type="ARBA" id="ARBA00023102"/>
    </source>
</evidence>
<evidence type="ECO:0000256" key="1">
    <source>
        <dbReference type="ARBA" id="ARBA00000024"/>
    </source>
</evidence>
<dbReference type="UniPathway" id="UPA00031">
    <property type="reaction ID" value="UER00008"/>
</dbReference>
<dbReference type="Proteomes" id="UP000257039">
    <property type="component" value="Unassembled WGS sequence"/>
</dbReference>
<dbReference type="EC" id="3.5.4.19" evidence="11"/>
<organism evidence="13 14">
    <name type="scientific">Zooshikella ganghwensis</name>
    <dbReference type="NCBI Taxonomy" id="202772"/>
    <lineage>
        <taxon>Bacteria</taxon>
        <taxon>Pseudomonadati</taxon>
        <taxon>Pseudomonadota</taxon>
        <taxon>Gammaproteobacteria</taxon>
        <taxon>Oceanospirillales</taxon>
        <taxon>Zooshikellaceae</taxon>
        <taxon>Zooshikella</taxon>
    </lineage>
</organism>
<evidence type="ECO:0000256" key="4">
    <source>
        <dbReference type="ARBA" id="ARBA00005204"/>
    </source>
</evidence>
<dbReference type="Pfam" id="PF01502">
    <property type="entry name" value="PRA-CH"/>
    <property type="match status" value="1"/>
</dbReference>
<dbReference type="InterPro" id="IPR026660">
    <property type="entry name" value="PRA-CH"/>
</dbReference>
<name>A0A4P9VU64_9GAMM</name>
<evidence type="ECO:0000256" key="8">
    <source>
        <dbReference type="ARBA" id="ARBA00022605"/>
    </source>
</evidence>
<dbReference type="GO" id="GO:0000287">
    <property type="term" value="F:magnesium ion binding"/>
    <property type="evidence" value="ECO:0007669"/>
    <property type="project" value="UniProtKB-UniRule"/>
</dbReference>
<dbReference type="PANTHER" id="PTHR42945:SF1">
    <property type="entry name" value="HISTIDINE BIOSYNTHESIS BIFUNCTIONAL PROTEIN HIS7"/>
    <property type="match status" value="1"/>
</dbReference>
<dbReference type="SUPFAM" id="SSF141734">
    <property type="entry name" value="HisI-like"/>
    <property type="match status" value="1"/>
</dbReference>
<dbReference type="GO" id="GO:0000105">
    <property type="term" value="P:L-histidine biosynthetic process"/>
    <property type="evidence" value="ECO:0007669"/>
    <property type="project" value="UniProtKB-UniRule"/>
</dbReference>
<dbReference type="AlphaFoldDB" id="A0A4P9VU64"/>
<feature type="binding site" evidence="11">
    <location>
        <position position="85"/>
    </location>
    <ligand>
        <name>Zn(2+)</name>
        <dbReference type="ChEBI" id="CHEBI:29105"/>
        <note>ligand shared between dimeric partners</note>
    </ligand>
</feature>
<evidence type="ECO:0000313" key="14">
    <source>
        <dbReference type="Proteomes" id="UP000257039"/>
    </source>
</evidence>
<evidence type="ECO:0000256" key="7">
    <source>
        <dbReference type="ARBA" id="ARBA00022490"/>
    </source>
</evidence>
<dbReference type="GO" id="GO:0004636">
    <property type="term" value="F:phosphoribosyl-ATP diphosphatase activity"/>
    <property type="evidence" value="ECO:0007669"/>
    <property type="project" value="UniProtKB-EC"/>
</dbReference>
<keyword evidence="8 11" id="KW-0028">Amino-acid biosynthesis</keyword>
<proteinExistence type="inferred from homology"/>
<keyword evidence="9 11" id="KW-0378">Hydrolase</keyword>
<gene>
    <name evidence="11" type="primary">hisI</name>
    <name evidence="13" type="ORF">B9G39_23975</name>
</gene>
<protein>
    <recommendedName>
        <fullName evidence="11">Phosphoribosyl-AMP cyclohydrolase</fullName>
        <shortName evidence="11">PRA-CH</shortName>
        <ecNumber evidence="11">3.5.4.19</ecNumber>
    </recommendedName>
</protein>
<keyword evidence="11" id="KW-0460">Magnesium</keyword>
<keyword evidence="11" id="KW-0479">Metal-binding</keyword>
<evidence type="ECO:0000256" key="11">
    <source>
        <dbReference type="HAMAP-Rule" id="MF_01021"/>
    </source>
</evidence>
<dbReference type="HAMAP" id="MF_01021">
    <property type="entry name" value="HisI"/>
    <property type="match status" value="1"/>
</dbReference>
<comment type="similarity">
    <text evidence="5">In the C-terminal section; belongs to the PRA-PH family.</text>
</comment>
<feature type="binding site" evidence="11">
    <location>
        <position position="84"/>
    </location>
    <ligand>
        <name>Mg(2+)</name>
        <dbReference type="ChEBI" id="CHEBI:18420"/>
    </ligand>
</feature>
<dbReference type="NCBIfam" id="NF000768">
    <property type="entry name" value="PRK00051.1"/>
    <property type="match status" value="1"/>
</dbReference>
<dbReference type="RefSeq" id="WP_094789046.1">
    <property type="nucleotide sequence ID" value="NZ_NDXW01000001.1"/>
</dbReference>
<evidence type="ECO:0000256" key="9">
    <source>
        <dbReference type="ARBA" id="ARBA00022801"/>
    </source>
</evidence>
<comment type="similarity">
    <text evidence="6">In the N-terminal section; belongs to the PRA-CH family.</text>
</comment>
<evidence type="ECO:0000259" key="12">
    <source>
        <dbReference type="Pfam" id="PF01502"/>
    </source>
</evidence>
<comment type="catalytic activity">
    <reaction evidence="2">
        <text>1-(5-phospho-beta-D-ribosyl)-ATP + H2O = 1-(5-phospho-beta-D-ribosyl)-5'-AMP + diphosphate + H(+)</text>
        <dbReference type="Rhea" id="RHEA:22828"/>
        <dbReference type="ChEBI" id="CHEBI:15377"/>
        <dbReference type="ChEBI" id="CHEBI:15378"/>
        <dbReference type="ChEBI" id="CHEBI:33019"/>
        <dbReference type="ChEBI" id="CHEBI:59457"/>
        <dbReference type="ChEBI" id="CHEBI:73183"/>
        <dbReference type="EC" id="3.6.1.31"/>
    </reaction>
</comment>
<comment type="pathway">
    <text evidence="4">Amino-acid biosynthesis; L-histidine biosynthesis; L-histidine from 5-phospho-alpha-D-ribose 1-diphosphate: step 2/9.</text>
</comment>
<comment type="caution">
    <text evidence="13">The sequence shown here is derived from an EMBL/GenBank/DDBJ whole genome shotgun (WGS) entry which is preliminary data.</text>
</comment>
<feature type="binding site" evidence="11">
    <location>
        <position position="102"/>
    </location>
    <ligand>
        <name>Zn(2+)</name>
        <dbReference type="ChEBI" id="CHEBI:29105"/>
        <note>ligand shared between dimeric partners</note>
    </ligand>
</feature>
<dbReference type="GO" id="GO:0004635">
    <property type="term" value="F:phosphoribosyl-AMP cyclohydrolase activity"/>
    <property type="evidence" value="ECO:0007669"/>
    <property type="project" value="UniProtKB-UniRule"/>
</dbReference>
<keyword evidence="11" id="KW-0862">Zinc</keyword>
<comment type="cofactor">
    <cofactor evidence="11">
        <name>Zn(2+)</name>
        <dbReference type="ChEBI" id="CHEBI:29105"/>
    </cofactor>
    <text evidence="11">Binds 1 zinc ion per subunit.</text>
</comment>
<evidence type="ECO:0000256" key="2">
    <source>
        <dbReference type="ARBA" id="ARBA00001460"/>
    </source>
</evidence>
<comment type="function">
    <text evidence="11">Catalyzes the hydrolysis of the adenine ring of phosphoribosyl-AMP.</text>
</comment>
<comment type="similarity">
    <text evidence="11">Belongs to the PRA-CH family.</text>
</comment>
<comment type="subcellular location">
    <subcellularLocation>
        <location evidence="11">Cytoplasm</location>
    </subcellularLocation>
</comment>